<dbReference type="Gene3D" id="1.20.1250.20">
    <property type="entry name" value="MFS general substrate transporter like domains"/>
    <property type="match status" value="1"/>
</dbReference>
<dbReference type="FunFam" id="1.10.60.20:FF:000001">
    <property type="entry name" value="40S ribosomal protein S17"/>
    <property type="match status" value="1"/>
</dbReference>
<dbReference type="InterPro" id="IPR001210">
    <property type="entry name" value="Ribosomal_eS17"/>
</dbReference>
<dbReference type="GO" id="GO:0016020">
    <property type="term" value="C:membrane"/>
    <property type="evidence" value="ECO:0007669"/>
    <property type="project" value="UniProtKB-SubCell"/>
</dbReference>
<evidence type="ECO:0000256" key="4">
    <source>
        <dbReference type="ARBA" id="ARBA00023274"/>
    </source>
</evidence>
<keyword evidence="4" id="KW-0687">Ribonucleoprotein</keyword>
<feature type="transmembrane region" description="Helical" evidence="6">
    <location>
        <begin position="136"/>
        <end position="155"/>
    </location>
</feature>
<protein>
    <submittedName>
        <fullName evidence="7">40S ribosomal protein S17</fullName>
    </submittedName>
</protein>
<dbReference type="Pfam" id="PF07690">
    <property type="entry name" value="MFS_1"/>
    <property type="match status" value="1"/>
</dbReference>
<dbReference type="GO" id="GO:0006412">
    <property type="term" value="P:translation"/>
    <property type="evidence" value="ECO:0007669"/>
    <property type="project" value="InterPro"/>
</dbReference>
<feature type="transmembrane region" description="Helical" evidence="6">
    <location>
        <begin position="161"/>
        <end position="182"/>
    </location>
</feature>
<evidence type="ECO:0000256" key="6">
    <source>
        <dbReference type="SAM" id="Phobius"/>
    </source>
</evidence>
<dbReference type="SUPFAM" id="SSF116820">
    <property type="entry name" value="Rps17e-like"/>
    <property type="match status" value="1"/>
</dbReference>
<evidence type="ECO:0000313" key="7">
    <source>
        <dbReference type="EMBL" id="KAJ3256388.1"/>
    </source>
</evidence>
<keyword evidence="6" id="KW-0472">Membrane</keyword>
<dbReference type="Pfam" id="PF00833">
    <property type="entry name" value="Ribosomal_S17e"/>
    <property type="match status" value="1"/>
</dbReference>
<dbReference type="GO" id="GO:0005829">
    <property type="term" value="C:cytosol"/>
    <property type="evidence" value="ECO:0007669"/>
    <property type="project" value="UniProtKB-ARBA"/>
</dbReference>
<dbReference type="AlphaFoldDB" id="A0AAD5UI53"/>
<dbReference type="GO" id="GO:0003735">
    <property type="term" value="F:structural constituent of ribosome"/>
    <property type="evidence" value="ECO:0007669"/>
    <property type="project" value="InterPro"/>
</dbReference>
<comment type="similarity">
    <text evidence="2">Belongs to the eukaryotic ribosomal protein eS17 family.</text>
</comment>
<keyword evidence="8" id="KW-1185">Reference proteome</keyword>
<feature type="region of interest" description="Disordered" evidence="5">
    <location>
        <begin position="324"/>
        <end position="345"/>
    </location>
</feature>
<reference evidence="7" key="1">
    <citation type="submission" date="2020-05" db="EMBL/GenBank/DDBJ databases">
        <title>Phylogenomic resolution of chytrid fungi.</title>
        <authorList>
            <person name="Stajich J.E."/>
            <person name="Amses K."/>
            <person name="Simmons R."/>
            <person name="Seto K."/>
            <person name="Myers J."/>
            <person name="Bonds A."/>
            <person name="Quandt C.A."/>
            <person name="Barry K."/>
            <person name="Liu P."/>
            <person name="Grigoriev I."/>
            <person name="Longcore J.E."/>
            <person name="James T.Y."/>
        </authorList>
    </citation>
    <scope>NUCLEOTIDE SEQUENCE</scope>
    <source>
        <strain evidence="7">PLAUS21</strain>
    </source>
</reference>
<dbReference type="InterPro" id="IPR018273">
    <property type="entry name" value="Ribosomal_eS17_CS"/>
</dbReference>
<feature type="region of interest" description="Disordered" evidence="5">
    <location>
        <begin position="359"/>
        <end position="391"/>
    </location>
</feature>
<organism evidence="7 8">
    <name type="scientific">Boothiomyces macroporosus</name>
    <dbReference type="NCBI Taxonomy" id="261099"/>
    <lineage>
        <taxon>Eukaryota</taxon>
        <taxon>Fungi</taxon>
        <taxon>Fungi incertae sedis</taxon>
        <taxon>Chytridiomycota</taxon>
        <taxon>Chytridiomycota incertae sedis</taxon>
        <taxon>Chytridiomycetes</taxon>
        <taxon>Rhizophydiales</taxon>
        <taxon>Terramycetaceae</taxon>
        <taxon>Boothiomyces</taxon>
    </lineage>
</organism>
<dbReference type="InterPro" id="IPR036401">
    <property type="entry name" value="Ribosomal_eS17_sf"/>
</dbReference>
<sequence>MLVGRFIFGFGAECLDVGQSDIVTKWFRGHGMAFAFGLNFTVARLFTTFSDNFSSRFADAAGINFAMKIGLIICLCGILSALLISQLYRLAPGEVISKNPSLNRRPSGLGGHAKKSSDLMQSAHKKEPMDYYGHRCQIIIASGVCFLTAHFILAFSTVSPLLGMSLIGVGYSLFASTLWAFIPVFVSDQQVGTAFGIISSILNIGLFIFPIFIGWIRSNSDPSNYLPTQYFFMAICFVALIATIILIPYEAGALDQSKVNLLNPSLITEQDKVEEYVITSLGRAPTRVLVKVGERLKTPKTAHVAKIQSSTDIKVILEEQRKSIASPRAGRSMNQSGISSGHDRFKSFRMDSSKSIEVDPNASFIQSGGAKSSKVAKPHSEEKLEHHKRHEDPESCFSFAIIQENLETKSIDEVSKADTKMKISKSVNKLNDQLQKKIADSKIKDKEEKKTKTVKRASRVIIEKYYPRLTLDFQTNKKICDEVAIIASKRLRNKIAGFTTHLMKRIQRGPVRGISFKLQEEERERKDNYVPDVSALAVETIEIDKDTAELLKAINFDSIPNVVQVEPTAANEANRVVGSNRERAARRH</sequence>
<comment type="subcellular location">
    <subcellularLocation>
        <location evidence="1">Membrane</location>
        <topology evidence="1">Multi-pass membrane protein</topology>
    </subcellularLocation>
</comment>
<feature type="transmembrane region" description="Helical" evidence="6">
    <location>
        <begin position="228"/>
        <end position="249"/>
    </location>
</feature>
<keyword evidence="6" id="KW-0812">Transmembrane</keyword>
<evidence type="ECO:0000256" key="2">
    <source>
        <dbReference type="ARBA" id="ARBA00010444"/>
    </source>
</evidence>
<dbReference type="SUPFAM" id="SSF103473">
    <property type="entry name" value="MFS general substrate transporter"/>
    <property type="match status" value="2"/>
</dbReference>
<evidence type="ECO:0000313" key="8">
    <source>
        <dbReference type="Proteomes" id="UP001210925"/>
    </source>
</evidence>
<feature type="transmembrane region" description="Helical" evidence="6">
    <location>
        <begin position="31"/>
        <end position="49"/>
    </location>
</feature>
<dbReference type="InterPro" id="IPR011701">
    <property type="entry name" value="MFS"/>
</dbReference>
<accession>A0AAD5UI53</accession>
<dbReference type="PROSITE" id="PS00712">
    <property type="entry name" value="RIBOSOMAL_S17E"/>
    <property type="match status" value="1"/>
</dbReference>
<feature type="transmembrane region" description="Helical" evidence="6">
    <location>
        <begin position="69"/>
        <end position="88"/>
    </location>
</feature>
<evidence type="ECO:0000256" key="3">
    <source>
        <dbReference type="ARBA" id="ARBA00022980"/>
    </source>
</evidence>
<feature type="transmembrane region" description="Helical" evidence="6">
    <location>
        <begin position="194"/>
        <end position="216"/>
    </location>
</feature>
<evidence type="ECO:0000256" key="5">
    <source>
        <dbReference type="SAM" id="MobiDB-lite"/>
    </source>
</evidence>
<name>A0AAD5UI53_9FUNG</name>
<feature type="compositionally biased region" description="Basic and acidic residues" evidence="5">
    <location>
        <begin position="378"/>
        <end position="391"/>
    </location>
</feature>
<keyword evidence="6" id="KW-1133">Transmembrane helix</keyword>
<dbReference type="GO" id="GO:1990904">
    <property type="term" value="C:ribonucleoprotein complex"/>
    <property type="evidence" value="ECO:0007669"/>
    <property type="project" value="UniProtKB-KW"/>
</dbReference>
<dbReference type="Gene3D" id="1.10.60.20">
    <property type="entry name" value="Ribosomal protein S17e-like"/>
    <property type="match status" value="1"/>
</dbReference>
<keyword evidence="3 7" id="KW-0689">Ribosomal protein</keyword>
<comment type="caution">
    <text evidence="7">The sequence shown here is derived from an EMBL/GenBank/DDBJ whole genome shotgun (WGS) entry which is preliminary data.</text>
</comment>
<dbReference type="GO" id="GO:0022857">
    <property type="term" value="F:transmembrane transporter activity"/>
    <property type="evidence" value="ECO:0007669"/>
    <property type="project" value="InterPro"/>
</dbReference>
<gene>
    <name evidence="7" type="primary">RPS17</name>
    <name evidence="7" type="ORF">HK103_005517</name>
</gene>
<evidence type="ECO:0000256" key="1">
    <source>
        <dbReference type="ARBA" id="ARBA00004141"/>
    </source>
</evidence>
<dbReference type="EMBL" id="JADGKB010000051">
    <property type="protein sequence ID" value="KAJ3256388.1"/>
    <property type="molecule type" value="Genomic_DNA"/>
</dbReference>
<dbReference type="GO" id="GO:0005840">
    <property type="term" value="C:ribosome"/>
    <property type="evidence" value="ECO:0007669"/>
    <property type="project" value="UniProtKB-KW"/>
</dbReference>
<proteinExistence type="inferred from homology"/>
<dbReference type="PANTHER" id="PTHR10732">
    <property type="entry name" value="40S RIBOSOMAL PROTEIN S17"/>
    <property type="match status" value="1"/>
</dbReference>
<dbReference type="Proteomes" id="UP001210925">
    <property type="component" value="Unassembled WGS sequence"/>
</dbReference>
<dbReference type="InterPro" id="IPR036259">
    <property type="entry name" value="MFS_trans_sf"/>
</dbReference>
<dbReference type="PANTHER" id="PTHR10732:SF0">
    <property type="entry name" value="40S RIBOSOMAL PROTEIN S17"/>
    <property type="match status" value="1"/>
</dbReference>
<dbReference type="HAMAP" id="MF_00511">
    <property type="entry name" value="Ribosomal_eS17"/>
    <property type="match status" value="1"/>
</dbReference>